<reference evidence="3 5" key="1">
    <citation type="submission" date="2016-10" db="EMBL/GenBank/DDBJ databases">
        <authorList>
            <person name="Cai Z."/>
        </authorList>
    </citation>
    <scope>NUCLEOTIDE SEQUENCE [LARGE SCALE GENOMIC DNA]</scope>
    <source>
        <strain evidence="3 5">DSM 25227</strain>
    </source>
</reference>
<dbReference type="AlphaFoldDB" id="A0A2Y9B3R6"/>
<keyword evidence="4" id="KW-1185">Reference proteome</keyword>
<evidence type="ECO:0000313" key="2">
    <source>
        <dbReference type="EMBL" id="PWJ14408.1"/>
    </source>
</evidence>
<keyword evidence="3" id="KW-0808">Transferase</keyword>
<dbReference type="PROSITE" id="PS51186">
    <property type="entry name" value="GNAT"/>
    <property type="match status" value="1"/>
</dbReference>
<proteinExistence type="predicted"/>
<sequence length="221" mass="24396">MSLRDWRPLGFAPPAAMAGRYARLERLAPEHAEALHAANRADPEMWRFLGYGPFATLAAYRDWVAGASVAEDPVFYAIRGAGDWAGVASWLRLDRANGVIEIGHIALSAGLQRTPAATEAIHLMIDHAIGAGFRRVEWKCNAANAASRRAAARFGFSYEGTFRQHMVVKGENRDTAWFSILDRDWPALRQAHRAWLAPETFDAEGRQTRSLSAATAPLLAR</sequence>
<dbReference type="Gene3D" id="3.40.630.30">
    <property type="match status" value="1"/>
</dbReference>
<dbReference type="InterPro" id="IPR051908">
    <property type="entry name" value="Ribosomal_N-acetyltransferase"/>
</dbReference>
<accession>A0A2Y9B3R6</accession>
<dbReference type="InterPro" id="IPR000182">
    <property type="entry name" value="GNAT_dom"/>
</dbReference>
<dbReference type="GO" id="GO:0005737">
    <property type="term" value="C:cytoplasm"/>
    <property type="evidence" value="ECO:0007669"/>
    <property type="project" value="TreeGrafter"/>
</dbReference>
<dbReference type="Proteomes" id="UP000245839">
    <property type="component" value="Unassembled WGS sequence"/>
</dbReference>
<dbReference type="RefSeq" id="WP_245947644.1">
    <property type="nucleotide sequence ID" value="NZ_QGDJ01000012.1"/>
</dbReference>
<evidence type="ECO:0000259" key="1">
    <source>
        <dbReference type="PROSITE" id="PS51186"/>
    </source>
</evidence>
<dbReference type="EMBL" id="QGDJ01000012">
    <property type="protein sequence ID" value="PWJ14408.1"/>
    <property type="molecule type" value="Genomic_DNA"/>
</dbReference>
<evidence type="ECO:0000313" key="3">
    <source>
        <dbReference type="EMBL" id="SSA50128.1"/>
    </source>
</evidence>
<feature type="domain" description="N-acetyltransferase" evidence="1">
    <location>
        <begin position="33"/>
        <end position="174"/>
    </location>
</feature>
<protein>
    <submittedName>
        <fullName evidence="3">Protein N-acetyltransferase, RimJ/RimL family</fullName>
    </submittedName>
    <submittedName>
        <fullName evidence="2">RimJ/RimL family protein N-acetyltransferase</fullName>
    </submittedName>
</protein>
<evidence type="ECO:0000313" key="4">
    <source>
        <dbReference type="Proteomes" id="UP000245839"/>
    </source>
</evidence>
<reference evidence="2 4" key="2">
    <citation type="submission" date="2018-03" db="EMBL/GenBank/DDBJ databases">
        <title>Genomic Encyclopedia of Archaeal and Bacterial Type Strains, Phase II (KMG-II): from individual species to whole genera.</title>
        <authorList>
            <person name="Goeker M."/>
        </authorList>
    </citation>
    <scope>NUCLEOTIDE SEQUENCE [LARGE SCALE GENOMIC DNA]</scope>
    <source>
        <strain evidence="2 4">DSM 25227</strain>
    </source>
</reference>
<dbReference type="PANTHER" id="PTHR43441:SF2">
    <property type="entry name" value="FAMILY ACETYLTRANSFERASE, PUTATIVE (AFU_ORTHOLOGUE AFUA_7G00850)-RELATED"/>
    <property type="match status" value="1"/>
</dbReference>
<dbReference type="GO" id="GO:1990189">
    <property type="term" value="F:protein N-terminal-serine acetyltransferase activity"/>
    <property type="evidence" value="ECO:0007669"/>
    <property type="project" value="TreeGrafter"/>
</dbReference>
<dbReference type="Proteomes" id="UP000251571">
    <property type="component" value="Unassembled WGS sequence"/>
</dbReference>
<dbReference type="GO" id="GO:0008999">
    <property type="term" value="F:protein-N-terminal-alanine acetyltransferase activity"/>
    <property type="evidence" value="ECO:0007669"/>
    <property type="project" value="TreeGrafter"/>
</dbReference>
<dbReference type="PANTHER" id="PTHR43441">
    <property type="entry name" value="RIBOSOMAL-PROTEIN-SERINE ACETYLTRANSFERASE"/>
    <property type="match status" value="1"/>
</dbReference>
<evidence type="ECO:0000313" key="5">
    <source>
        <dbReference type="Proteomes" id="UP000251571"/>
    </source>
</evidence>
<dbReference type="FunFam" id="3.40.630.30:FF:000047">
    <property type="entry name" value="Acetyltransferase, GNAT family"/>
    <property type="match status" value="1"/>
</dbReference>
<organism evidence="3 5">
    <name type="scientific">Jannaschia seohaensis</name>
    <dbReference type="NCBI Taxonomy" id="475081"/>
    <lineage>
        <taxon>Bacteria</taxon>
        <taxon>Pseudomonadati</taxon>
        <taxon>Pseudomonadota</taxon>
        <taxon>Alphaproteobacteria</taxon>
        <taxon>Rhodobacterales</taxon>
        <taxon>Roseobacteraceae</taxon>
        <taxon>Jannaschia</taxon>
    </lineage>
</organism>
<dbReference type="Pfam" id="PF13302">
    <property type="entry name" value="Acetyltransf_3"/>
    <property type="match status" value="1"/>
</dbReference>
<name>A0A2Y9B3R6_9RHOB</name>
<dbReference type="SUPFAM" id="SSF55729">
    <property type="entry name" value="Acyl-CoA N-acyltransferases (Nat)"/>
    <property type="match status" value="1"/>
</dbReference>
<gene>
    <name evidence="2" type="ORF">BCF38_11231</name>
    <name evidence="3" type="ORF">SAMN05421539_11231</name>
</gene>
<dbReference type="EMBL" id="UETC01000012">
    <property type="protein sequence ID" value="SSA50128.1"/>
    <property type="molecule type" value="Genomic_DNA"/>
</dbReference>
<dbReference type="InterPro" id="IPR016181">
    <property type="entry name" value="Acyl_CoA_acyltransferase"/>
</dbReference>